<accession>A0ABT8EKX3</accession>
<dbReference type="EMBL" id="JAJHNU010000003">
    <property type="protein sequence ID" value="MDN4121935.1"/>
    <property type="molecule type" value="Genomic_DNA"/>
</dbReference>
<dbReference type="Proteomes" id="UP001168613">
    <property type="component" value="Unassembled WGS sequence"/>
</dbReference>
<comment type="caution">
    <text evidence="2">The sequence shown here is derived from an EMBL/GenBank/DDBJ whole genome shotgun (WGS) entry which is preliminary data.</text>
</comment>
<dbReference type="PANTHER" id="PTHR11365">
    <property type="entry name" value="5-OXOPROLINASE RELATED"/>
    <property type="match status" value="1"/>
</dbReference>
<dbReference type="RefSeq" id="WP_266123058.1">
    <property type="nucleotide sequence ID" value="NZ_JAJHNU010000003.1"/>
</dbReference>
<dbReference type="PANTHER" id="PTHR11365:SF23">
    <property type="entry name" value="HYPOTHETICAL 5-OXOPROLINASE (EUROFUNG)-RELATED"/>
    <property type="match status" value="1"/>
</dbReference>
<dbReference type="InterPro" id="IPR045079">
    <property type="entry name" value="Oxoprolinase-like"/>
</dbReference>
<reference evidence="2" key="1">
    <citation type="submission" date="2021-11" db="EMBL/GenBank/DDBJ databases">
        <title>Draft genome sequence of Alcaligenes endophyticus type strain CCUG 75668T.</title>
        <authorList>
            <person name="Salva-Serra F."/>
            <person name="Duran R.E."/>
            <person name="Seeger M."/>
            <person name="Moore E.R.B."/>
            <person name="Jaen-Luchoro D."/>
        </authorList>
    </citation>
    <scope>NUCLEOTIDE SEQUENCE</scope>
    <source>
        <strain evidence="2">CCUG 75668</strain>
    </source>
</reference>
<name>A0ABT8EKX3_9BURK</name>
<gene>
    <name evidence="2" type="ORF">LMS43_11620</name>
</gene>
<sequence length="655" mass="72338">MNTETAHLPSQLDPVTFEVLKNSFITSVDQMAEQILRTCYSFVIYNRDFSSGLHDAQGNSVAQGNQDIAVHVGTLHFTCKAVIAAFENDIHPGDVYAINDPYAGGTHFNDVRLIRPIFMGDQLIGFSQSNGHWSDVGGSVPGSFDVTAREMFKEGLRITPVRLFSKGVFCKDIAHLIASNTRDPASIIGDIHSQSQATQVCEREIIRLCEKYGVDTVLEGMSAVQDYVERAARQRIQALPDGVWETQDFIDRDPMSGEGLIPIRVKLTIEGDKVSYDFSGSHPTIGSIYNSAFGSTFSAVAAGMKTFFPDLPLNSGFYRVFDVIAPENSIVNASWPVAVTGFLMPFEKIMNAIYEIWSQVMPERATACAFNLEYLLAGGKDKRHSSKPTFMFYDWLPGGWGGRNGKDGSNVTTASFGVGLMSQPVEGQERANPVLTTEFQILTDSAGPGKWRGGVGVVKTSIIGQAEDPVISYICDRERAIVWGVNGGLPSMPHGLTLTRKETGKREWLGSVFSDVALDQGDMFSRPTAGGGGFGDPLERDPEMVLEDVIDEYVSIARAAKDYGVVVVALDPEICKYHIDLEATEALRQEIRSKRKSWIRRDPSEVSEQYKQGEIDQLDVVRRYGVILDWGSGDLLPKTTRQFREMLELRTVSNW</sequence>
<evidence type="ECO:0000259" key="1">
    <source>
        <dbReference type="Pfam" id="PF02538"/>
    </source>
</evidence>
<evidence type="ECO:0000313" key="2">
    <source>
        <dbReference type="EMBL" id="MDN4121935.1"/>
    </source>
</evidence>
<evidence type="ECO:0000313" key="3">
    <source>
        <dbReference type="Proteomes" id="UP001168613"/>
    </source>
</evidence>
<keyword evidence="3" id="KW-1185">Reference proteome</keyword>
<proteinExistence type="predicted"/>
<organism evidence="2 3">
    <name type="scientific">Alcaligenes endophyticus</name>
    <dbReference type="NCBI Taxonomy" id="1929088"/>
    <lineage>
        <taxon>Bacteria</taxon>
        <taxon>Pseudomonadati</taxon>
        <taxon>Pseudomonadota</taxon>
        <taxon>Betaproteobacteria</taxon>
        <taxon>Burkholderiales</taxon>
        <taxon>Alcaligenaceae</taxon>
        <taxon>Alcaligenes</taxon>
    </lineage>
</organism>
<dbReference type="Pfam" id="PF02538">
    <property type="entry name" value="Hydantoinase_B"/>
    <property type="match status" value="1"/>
</dbReference>
<feature type="domain" description="Hydantoinase B/oxoprolinase" evidence="1">
    <location>
        <begin position="13"/>
        <end position="537"/>
    </location>
</feature>
<protein>
    <submittedName>
        <fullName evidence="2">Hydantoinase B/oxoprolinase family protein</fullName>
    </submittedName>
</protein>
<dbReference type="InterPro" id="IPR003692">
    <property type="entry name" value="Hydantoinase_B"/>
</dbReference>